<dbReference type="InterPro" id="IPR041577">
    <property type="entry name" value="RT_RNaseH_2"/>
</dbReference>
<name>A0A0B7N0P4_9FUNG</name>
<evidence type="ECO:0000313" key="3">
    <source>
        <dbReference type="Proteomes" id="UP000054107"/>
    </source>
</evidence>
<dbReference type="InterPro" id="IPR043502">
    <property type="entry name" value="DNA/RNA_pol_sf"/>
</dbReference>
<sequence length="186" mass="21458">KTGKQLASFLGLLSFFRSSIPCYSRLTRDLDSLKCYKDLSDVWTKSHDEAVSNLKAALCMAPVISSVRFDVRLQVATDASLSGIGGLLYQVIDNEIRYLGMVSRKLSVAERNYSTTKRELLAIVYTFKKFHRWLYMRRFTLHVDHKSLIYLNVQDTPNSMMLNWYELIFAYEFDVVHIPGILNCIP</sequence>
<proteinExistence type="predicted"/>
<reference evidence="2 3" key="1">
    <citation type="submission" date="2014-09" db="EMBL/GenBank/DDBJ databases">
        <authorList>
            <person name="Ellenberger Sabrina"/>
        </authorList>
    </citation>
    <scope>NUCLEOTIDE SEQUENCE [LARGE SCALE GENOMIC DNA]</scope>
    <source>
        <strain evidence="2 3">CBS 412.66</strain>
    </source>
</reference>
<gene>
    <name evidence="2" type="primary">PARPA_02074.1 scaffold 2519</name>
</gene>
<feature type="non-terminal residue" evidence="2">
    <location>
        <position position="186"/>
    </location>
</feature>
<evidence type="ECO:0000313" key="2">
    <source>
        <dbReference type="EMBL" id="CEP08724.1"/>
    </source>
</evidence>
<dbReference type="SUPFAM" id="SSF56672">
    <property type="entry name" value="DNA/RNA polymerases"/>
    <property type="match status" value="1"/>
</dbReference>
<dbReference type="PANTHER" id="PTHR34072">
    <property type="entry name" value="ENZYMATIC POLYPROTEIN-RELATED"/>
    <property type="match status" value="1"/>
</dbReference>
<dbReference type="OrthoDB" id="2285631at2759"/>
<keyword evidence="3" id="KW-1185">Reference proteome</keyword>
<dbReference type="AlphaFoldDB" id="A0A0B7N0P4"/>
<dbReference type="Gene3D" id="3.30.70.270">
    <property type="match status" value="1"/>
</dbReference>
<dbReference type="InterPro" id="IPR043128">
    <property type="entry name" value="Rev_trsase/Diguanyl_cyclase"/>
</dbReference>
<dbReference type="Proteomes" id="UP000054107">
    <property type="component" value="Unassembled WGS sequence"/>
</dbReference>
<dbReference type="PANTHER" id="PTHR34072:SF52">
    <property type="entry name" value="RIBONUCLEASE H"/>
    <property type="match status" value="1"/>
</dbReference>
<feature type="non-terminal residue" evidence="2">
    <location>
        <position position="1"/>
    </location>
</feature>
<dbReference type="STRING" id="35722.A0A0B7N0P4"/>
<feature type="domain" description="Reverse transcriptase/retrotransposon-derived protein RNase H-like" evidence="1">
    <location>
        <begin position="43"/>
        <end position="141"/>
    </location>
</feature>
<dbReference type="EMBL" id="LN720017">
    <property type="protein sequence ID" value="CEP08724.1"/>
    <property type="molecule type" value="Genomic_DNA"/>
</dbReference>
<evidence type="ECO:0000259" key="1">
    <source>
        <dbReference type="Pfam" id="PF17919"/>
    </source>
</evidence>
<accession>A0A0B7N0P4</accession>
<dbReference type="CDD" id="cd09274">
    <property type="entry name" value="RNase_HI_RT_Ty3"/>
    <property type="match status" value="1"/>
</dbReference>
<dbReference type="Pfam" id="PF17919">
    <property type="entry name" value="RT_RNaseH_2"/>
    <property type="match status" value="1"/>
</dbReference>
<organism evidence="2 3">
    <name type="scientific">Parasitella parasitica</name>
    <dbReference type="NCBI Taxonomy" id="35722"/>
    <lineage>
        <taxon>Eukaryota</taxon>
        <taxon>Fungi</taxon>
        <taxon>Fungi incertae sedis</taxon>
        <taxon>Mucoromycota</taxon>
        <taxon>Mucoromycotina</taxon>
        <taxon>Mucoromycetes</taxon>
        <taxon>Mucorales</taxon>
        <taxon>Mucorineae</taxon>
        <taxon>Mucoraceae</taxon>
        <taxon>Parasitella</taxon>
    </lineage>
</organism>
<dbReference type="FunFam" id="3.10.20.370:FF:000001">
    <property type="entry name" value="Retrovirus-related Pol polyprotein from transposon 17.6-like protein"/>
    <property type="match status" value="1"/>
</dbReference>
<protein>
    <recommendedName>
        <fullName evidence="1">Reverse transcriptase/retrotransposon-derived protein RNase H-like domain-containing protein</fullName>
    </recommendedName>
</protein>